<keyword evidence="2" id="KW-0732">Signal</keyword>
<evidence type="ECO:0000313" key="4">
    <source>
        <dbReference type="EMBL" id="MEL3920276.1"/>
    </source>
</evidence>
<gene>
    <name evidence="3" type="ORF">LCR_15455</name>
    <name evidence="4" type="ORF">V1482_12735</name>
</gene>
<evidence type="ECO:0000313" key="6">
    <source>
        <dbReference type="Proteomes" id="UP001491613"/>
    </source>
</evidence>
<accession>A0A175VHI5</accession>
<dbReference type="Proteomes" id="UP001491613">
    <property type="component" value="Unassembled WGS sequence"/>
</dbReference>
<feature type="chain" id="PRO_5008042921" evidence="2">
    <location>
        <begin position="18"/>
        <end position="101"/>
    </location>
</feature>
<evidence type="ECO:0000313" key="3">
    <source>
        <dbReference type="EMBL" id="KXU79990.1"/>
    </source>
</evidence>
<dbReference type="AlphaFoldDB" id="A0A175VHI5"/>
<organism evidence="3 5">
    <name type="scientific">Aeromonas enteropelogenes</name>
    <name type="common">Aeromonas trota</name>
    <dbReference type="NCBI Taxonomy" id="29489"/>
    <lineage>
        <taxon>Bacteria</taxon>
        <taxon>Pseudomonadati</taxon>
        <taxon>Pseudomonadota</taxon>
        <taxon>Gammaproteobacteria</taxon>
        <taxon>Aeromonadales</taxon>
        <taxon>Aeromonadaceae</taxon>
        <taxon>Aeromonas</taxon>
    </lineage>
</organism>
<sequence>MRYLLLLPLLWTLSAQAQSDTESQCQQEFVEWMLHQQQLFSNRKSDKIERRRAERAIDLARQDYEKLASFCKTMQLVRGYQDEDPRLKPRAGEVHDFTPAS</sequence>
<dbReference type="EMBL" id="JAZDDP010000005">
    <property type="protein sequence ID" value="MEL3920276.1"/>
    <property type="molecule type" value="Genomic_DNA"/>
</dbReference>
<evidence type="ECO:0000256" key="1">
    <source>
        <dbReference type="SAM" id="MobiDB-lite"/>
    </source>
</evidence>
<dbReference type="OrthoDB" id="5593404at2"/>
<comment type="caution">
    <text evidence="3">The sequence shown here is derived from an EMBL/GenBank/DDBJ whole genome shotgun (WGS) entry which is preliminary data.</text>
</comment>
<dbReference type="Proteomes" id="UP000078435">
    <property type="component" value="Unassembled WGS sequence"/>
</dbReference>
<dbReference type="EMBL" id="JMGO02000005">
    <property type="protein sequence ID" value="KXU79990.1"/>
    <property type="molecule type" value="Genomic_DNA"/>
</dbReference>
<feature type="region of interest" description="Disordered" evidence="1">
    <location>
        <begin position="82"/>
        <end position="101"/>
    </location>
</feature>
<protein>
    <submittedName>
        <fullName evidence="3">Uncharacterized protein</fullName>
    </submittedName>
</protein>
<evidence type="ECO:0000256" key="2">
    <source>
        <dbReference type="SAM" id="SignalP"/>
    </source>
</evidence>
<reference evidence="4 6" key="2">
    <citation type="submission" date="2024-01" db="EMBL/GenBank/DDBJ databases">
        <title>Horizontal gene transfer in Aeromonas trota.</title>
        <authorList>
            <person name="Otero Olarra J.E."/>
            <person name="Perez Valdespino A."/>
        </authorList>
    </citation>
    <scope>NUCLEOTIDE SEQUENCE [LARGE SCALE GENOMIC DNA]</scope>
    <source>
        <strain evidence="4 6">9.1</strain>
    </source>
</reference>
<evidence type="ECO:0000313" key="5">
    <source>
        <dbReference type="Proteomes" id="UP000078435"/>
    </source>
</evidence>
<proteinExistence type="predicted"/>
<feature type="signal peptide" evidence="2">
    <location>
        <begin position="1"/>
        <end position="17"/>
    </location>
</feature>
<keyword evidence="6" id="KW-1185">Reference proteome</keyword>
<dbReference type="RefSeq" id="WP_026457363.1">
    <property type="nucleotide sequence ID" value="NZ_AP027939.1"/>
</dbReference>
<dbReference type="GeneID" id="92810494"/>
<name>A0A175VHI5_AEREN</name>
<reference evidence="3 5" key="1">
    <citation type="submission" date="2016-02" db="EMBL/GenBank/DDBJ databases">
        <title>Draft genome sequence of Aeromonas trota strain 1999lcr isolated from cerebrospinal fluid (CSF).</title>
        <authorList>
            <person name="Dallagassa C.B."/>
            <person name="Prediger K.C."/>
            <person name="Weiss V.A."/>
            <person name="Assis F.E."/>
            <person name="Baura V."/>
            <person name="Cruz L.M."/>
            <person name="Souza E.M."/>
            <person name="Pedrosa F.O."/>
            <person name="Fadel-Picheth C.M."/>
        </authorList>
    </citation>
    <scope>NUCLEOTIDE SEQUENCE [LARGE SCALE GENOMIC DNA]</scope>
    <source>
        <strain evidence="3 5">1999lcr</strain>
    </source>
</reference>